<proteinExistence type="predicted"/>
<gene>
    <name evidence="1" type="ORF">O1611_g8839</name>
</gene>
<sequence>MTDQVSGSSLPQTRDFGRHQRQEQDQEQEQQQQQQQNTHLRFRNTESSHHHHSHNHNHNHHNHHHLHHVRSQRDSELDERNTSDDNADNNSDVVVIVETISVLQVTDLNGSTITQTLGNDSATTPVITGSQSEPTAASNSEQGTLSYPLSAASSSSASNDGNGVADSSSGSSTQDSTVTPSGSSMPVSFPTLSYAPITSTHLSATPVFPSLSGLRNSS</sequence>
<dbReference type="EMBL" id="JAPUUL010002763">
    <property type="protein sequence ID" value="KAJ8124800.1"/>
    <property type="molecule type" value="Genomic_DNA"/>
</dbReference>
<protein>
    <submittedName>
        <fullName evidence="1">Uncharacterized protein</fullName>
    </submittedName>
</protein>
<evidence type="ECO:0000313" key="1">
    <source>
        <dbReference type="EMBL" id="KAJ8124800.1"/>
    </source>
</evidence>
<reference evidence="1" key="1">
    <citation type="submission" date="2022-12" db="EMBL/GenBank/DDBJ databases">
        <title>Genome Sequence of Lasiodiplodia mahajangana.</title>
        <authorList>
            <person name="Buettner E."/>
        </authorList>
    </citation>
    <scope>NUCLEOTIDE SEQUENCE</scope>
    <source>
        <strain evidence="1">VT137</strain>
    </source>
</reference>
<organism evidence="1 2">
    <name type="scientific">Lasiodiplodia mahajangana</name>
    <dbReference type="NCBI Taxonomy" id="1108764"/>
    <lineage>
        <taxon>Eukaryota</taxon>
        <taxon>Fungi</taxon>
        <taxon>Dikarya</taxon>
        <taxon>Ascomycota</taxon>
        <taxon>Pezizomycotina</taxon>
        <taxon>Dothideomycetes</taxon>
        <taxon>Dothideomycetes incertae sedis</taxon>
        <taxon>Botryosphaeriales</taxon>
        <taxon>Botryosphaeriaceae</taxon>
        <taxon>Lasiodiplodia</taxon>
    </lineage>
</organism>
<name>A0ACC2JBI3_9PEZI</name>
<keyword evidence="2" id="KW-1185">Reference proteome</keyword>
<evidence type="ECO:0000313" key="2">
    <source>
        <dbReference type="Proteomes" id="UP001153332"/>
    </source>
</evidence>
<comment type="caution">
    <text evidence="1">The sequence shown here is derived from an EMBL/GenBank/DDBJ whole genome shotgun (WGS) entry which is preliminary data.</text>
</comment>
<accession>A0ACC2JBI3</accession>
<dbReference type="Proteomes" id="UP001153332">
    <property type="component" value="Unassembled WGS sequence"/>
</dbReference>